<reference evidence="3 4" key="1">
    <citation type="submission" date="2017-09" db="EMBL/GenBank/DDBJ databases">
        <authorList>
            <person name="Ehlers B."/>
            <person name="Leendertz F.H."/>
        </authorList>
    </citation>
    <scope>NUCLEOTIDE SEQUENCE [LARGE SCALE GENOMIC DNA]</scope>
    <source>
        <strain evidence="3 4">CGMCC 1.05381</strain>
    </source>
</reference>
<keyword evidence="2" id="KW-0812">Transmembrane</keyword>
<proteinExistence type="predicted"/>
<keyword evidence="4" id="KW-1185">Reference proteome</keyword>
<keyword evidence="2" id="KW-0472">Membrane</keyword>
<organism evidence="3 4">
    <name type="scientific">Salinibacterium xinjiangense</name>
    <dbReference type="NCBI Taxonomy" id="386302"/>
    <lineage>
        <taxon>Bacteria</taxon>
        <taxon>Bacillati</taxon>
        <taxon>Actinomycetota</taxon>
        <taxon>Actinomycetes</taxon>
        <taxon>Micrococcales</taxon>
        <taxon>Microbacteriaceae</taxon>
        <taxon>Salinibacterium</taxon>
    </lineage>
</organism>
<dbReference type="AlphaFoldDB" id="A0A2C8Z8T8"/>
<dbReference type="Proteomes" id="UP000219440">
    <property type="component" value="Unassembled WGS sequence"/>
</dbReference>
<evidence type="ECO:0000313" key="4">
    <source>
        <dbReference type="Proteomes" id="UP000219440"/>
    </source>
</evidence>
<feature type="transmembrane region" description="Helical" evidence="2">
    <location>
        <begin position="68"/>
        <end position="90"/>
    </location>
</feature>
<sequence>MPACVSCSTELDPLWNYCVNCGTPVVRAESRQAEPRPAEPRPAESIPGAIRPEQPSVIAPSRTLPRSALLVIVLAVVGAVGSFFAAAAALR</sequence>
<protein>
    <recommendedName>
        <fullName evidence="5">Zinc-ribbon domain-containing protein</fullName>
    </recommendedName>
</protein>
<accession>A0A2C8Z8T8</accession>
<feature type="region of interest" description="Disordered" evidence="1">
    <location>
        <begin position="29"/>
        <end position="52"/>
    </location>
</feature>
<evidence type="ECO:0000256" key="2">
    <source>
        <dbReference type="SAM" id="Phobius"/>
    </source>
</evidence>
<gene>
    <name evidence="3" type="ORF">SAMN06296378_1081</name>
</gene>
<keyword evidence="2" id="KW-1133">Transmembrane helix</keyword>
<evidence type="ECO:0000313" key="3">
    <source>
        <dbReference type="EMBL" id="SOE60330.1"/>
    </source>
</evidence>
<dbReference type="EMBL" id="OCST01000002">
    <property type="protein sequence ID" value="SOE60330.1"/>
    <property type="molecule type" value="Genomic_DNA"/>
</dbReference>
<dbReference type="RefSeq" id="WP_143544644.1">
    <property type="nucleotide sequence ID" value="NZ_BMLC01000001.1"/>
</dbReference>
<name>A0A2C8Z8T8_9MICO</name>
<evidence type="ECO:0000256" key="1">
    <source>
        <dbReference type="SAM" id="MobiDB-lite"/>
    </source>
</evidence>
<feature type="compositionally biased region" description="Basic and acidic residues" evidence="1">
    <location>
        <begin position="29"/>
        <end position="42"/>
    </location>
</feature>
<evidence type="ECO:0008006" key="5">
    <source>
        <dbReference type="Google" id="ProtNLM"/>
    </source>
</evidence>